<keyword evidence="5" id="KW-0808">Transferase</keyword>
<dbReference type="PROSITE" id="PS50109">
    <property type="entry name" value="HIS_KIN"/>
    <property type="match status" value="1"/>
</dbReference>
<evidence type="ECO:0000256" key="4">
    <source>
        <dbReference type="ARBA" id="ARBA00022475"/>
    </source>
</evidence>
<dbReference type="GO" id="GO:0016036">
    <property type="term" value="P:cellular response to phosphate starvation"/>
    <property type="evidence" value="ECO:0007669"/>
    <property type="project" value="TreeGrafter"/>
</dbReference>
<reference evidence="17 19" key="4">
    <citation type="submission" date="2022-12" db="EMBL/GenBank/DDBJ databases">
        <title>Genome analysis and biological profiling of marine Salinicoccus roseus MOSEL-ME25.</title>
        <authorList>
            <person name="Mirza F.T."/>
            <person name="Xie Y."/>
            <person name="Shinwari Z.K."/>
        </authorList>
    </citation>
    <scope>NUCLEOTIDE SEQUENCE [LARGE SCALE GENOMIC DNA]</scope>
    <source>
        <strain evidence="17 19">MOSEL-ME25</strain>
    </source>
</reference>
<evidence type="ECO:0000256" key="9">
    <source>
        <dbReference type="ARBA" id="ARBA00022840"/>
    </source>
</evidence>
<dbReference type="PANTHER" id="PTHR45453">
    <property type="entry name" value="PHOSPHATE REGULON SENSOR PROTEIN PHOR"/>
    <property type="match status" value="1"/>
</dbReference>
<gene>
    <name evidence="17" type="ORF">F7P68_0009240</name>
    <name evidence="16" type="ORF">SN16_07865</name>
</gene>
<comment type="subcellular location">
    <subcellularLocation>
        <location evidence="2">Cell membrane</location>
        <topology evidence="2">Multi-pass membrane protein</topology>
    </subcellularLocation>
</comment>
<dbReference type="AlphaFoldDB" id="A0A0C2HM28"/>
<feature type="domain" description="Histidine kinase" evidence="15">
    <location>
        <begin position="118"/>
        <end position="322"/>
    </location>
</feature>
<comment type="caution">
    <text evidence="16">The sequence shown here is derived from an EMBL/GenBank/DDBJ whole genome shotgun (WGS) entry which is preliminary data.</text>
</comment>
<sequence>MYLKQHLPWWLLFILFNGMILLLGLLDAAIPDLSLLYIVTINSVLLVIFAAWQYARGRQYKRELLSLEKVEDIDTLPLPVTAEQQAIHERLIRVKRSHDERLDAESGRTKESLDGLTRWIHDMKMPMTTMNLLIDDLEGREKAKLANEWQRLDGMLNEMLYMKRLPNIRNDLYFESVEIEPLVRRSIQKVRRLCMEKGVGFDIDLAVQEVETDVKWLTFILDQIITNSVKYTDDDDVRISSAMEDDRLVLTVTDHGRGIRSEDLPRIFEAGFTSTSDHEDAQATGMGLYLAQEAATAMNMKIEVDSEYGEGTRVVIIFPGRNTFHRVKTM</sequence>
<evidence type="ECO:0000256" key="12">
    <source>
        <dbReference type="ARBA" id="ARBA00023136"/>
    </source>
</evidence>
<dbReference type="InterPro" id="IPR004358">
    <property type="entry name" value="Sig_transdc_His_kin-like_C"/>
</dbReference>
<evidence type="ECO:0000313" key="18">
    <source>
        <dbReference type="Proteomes" id="UP000031546"/>
    </source>
</evidence>
<dbReference type="PANTHER" id="PTHR45453:SF2">
    <property type="entry name" value="HISTIDINE KINASE"/>
    <property type="match status" value="1"/>
</dbReference>
<evidence type="ECO:0000256" key="11">
    <source>
        <dbReference type="ARBA" id="ARBA00023012"/>
    </source>
</evidence>
<keyword evidence="7" id="KW-0547">Nucleotide-binding</keyword>
<keyword evidence="6 14" id="KW-0812">Transmembrane</keyword>
<keyword evidence="19" id="KW-1185">Reference proteome</keyword>
<evidence type="ECO:0000256" key="2">
    <source>
        <dbReference type="ARBA" id="ARBA00004651"/>
    </source>
</evidence>
<feature type="transmembrane region" description="Helical" evidence="14">
    <location>
        <begin position="7"/>
        <end position="29"/>
    </location>
</feature>
<keyword evidence="10 14" id="KW-1133">Transmembrane helix</keyword>
<keyword evidence="8 17" id="KW-0418">Kinase</keyword>
<keyword evidence="12 14" id="KW-0472">Membrane</keyword>
<reference evidence="16 18" key="1">
    <citation type="submission" date="2015-01" db="EMBL/GenBank/DDBJ databases">
        <title>Genome sequences of high lactate-tolerant strain Salinicoccus roseus W12 with industrial interest.</title>
        <authorList>
            <person name="Wang H."/>
            <person name="Yu B."/>
        </authorList>
    </citation>
    <scope>NUCLEOTIDE SEQUENCE [LARGE SCALE GENOMIC DNA]</scope>
    <source>
        <strain evidence="16 18">W12</strain>
    </source>
</reference>
<accession>A0A0C2HM28</accession>
<evidence type="ECO:0000313" key="17">
    <source>
        <dbReference type="EMBL" id="MDB0580715.1"/>
    </source>
</evidence>
<evidence type="ECO:0000259" key="15">
    <source>
        <dbReference type="PROSITE" id="PS50109"/>
    </source>
</evidence>
<dbReference type="SUPFAM" id="SSF55874">
    <property type="entry name" value="ATPase domain of HSP90 chaperone/DNA topoisomerase II/histidine kinase"/>
    <property type="match status" value="1"/>
</dbReference>
<evidence type="ECO:0000256" key="7">
    <source>
        <dbReference type="ARBA" id="ARBA00022741"/>
    </source>
</evidence>
<dbReference type="InterPro" id="IPR005467">
    <property type="entry name" value="His_kinase_dom"/>
</dbReference>
<dbReference type="EMBL" id="JABEVU030000001">
    <property type="protein sequence ID" value="MDB0580715.1"/>
    <property type="molecule type" value="Genomic_DNA"/>
</dbReference>
<evidence type="ECO:0000313" key="19">
    <source>
        <dbReference type="Proteomes" id="UP000527860"/>
    </source>
</evidence>
<dbReference type="STRING" id="45670.SN16_07865"/>
<dbReference type="RefSeq" id="WP_040106074.1">
    <property type="nucleotide sequence ID" value="NZ_JABEVU030000001.1"/>
</dbReference>
<evidence type="ECO:0000256" key="5">
    <source>
        <dbReference type="ARBA" id="ARBA00022679"/>
    </source>
</evidence>
<reference evidence="19" key="2">
    <citation type="submission" date="2020-04" db="EMBL/GenBank/DDBJ databases">
        <title>Genome analysis and biological profiling of marine Cellulosimicrobium funkei MOSEL-ME6.</title>
        <authorList>
            <person name="Tanveer F."/>
            <person name="Xie Y."/>
            <person name="Shinwari Z.K."/>
        </authorList>
    </citation>
    <scope>NUCLEOTIDE SEQUENCE [LARGE SCALE GENOMIC DNA]</scope>
    <source>
        <strain evidence="19">MOSEL-ME25</strain>
    </source>
</reference>
<dbReference type="SMART" id="SM00387">
    <property type="entry name" value="HATPase_c"/>
    <property type="match status" value="1"/>
</dbReference>
<comment type="catalytic activity">
    <reaction evidence="1">
        <text>ATP + protein L-histidine = ADP + protein N-phospho-L-histidine.</text>
        <dbReference type="EC" id="2.7.13.3"/>
    </reaction>
</comment>
<dbReference type="Proteomes" id="UP000031546">
    <property type="component" value="Unassembled WGS sequence"/>
</dbReference>
<keyword evidence="9" id="KW-0067">ATP-binding</keyword>
<protein>
    <recommendedName>
        <fullName evidence="3">histidine kinase</fullName>
        <ecNumber evidence="3">2.7.13.3</ecNumber>
    </recommendedName>
    <alternativeName>
        <fullName evidence="13">Glycopeptide resistance-associated protein S</fullName>
    </alternativeName>
</protein>
<dbReference type="Pfam" id="PF02518">
    <property type="entry name" value="HATPase_c"/>
    <property type="match status" value="1"/>
</dbReference>
<evidence type="ECO:0000256" key="3">
    <source>
        <dbReference type="ARBA" id="ARBA00012438"/>
    </source>
</evidence>
<evidence type="ECO:0000256" key="10">
    <source>
        <dbReference type="ARBA" id="ARBA00022989"/>
    </source>
</evidence>
<dbReference type="EC" id="2.7.13.3" evidence="3"/>
<organism evidence="16 18">
    <name type="scientific">Salinicoccus roseus</name>
    <dbReference type="NCBI Taxonomy" id="45670"/>
    <lineage>
        <taxon>Bacteria</taxon>
        <taxon>Bacillati</taxon>
        <taxon>Bacillota</taxon>
        <taxon>Bacilli</taxon>
        <taxon>Bacillales</taxon>
        <taxon>Staphylococcaceae</taxon>
        <taxon>Salinicoccus</taxon>
    </lineage>
</organism>
<dbReference type="GO" id="GO:0000155">
    <property type="term" value="F:phosphorelay sensor kinase activity"/>
    <property type="evidence" value="ECO:0007669"/>
    <property type="project" value="TreeGrafter"/>
</dbReference>
<name>A0A0C2HM28_9STAP</name>
<dbReference type="GO" id="GO:0005886">
    <property type="term" value="C:plasma membrane"/>
    <property type="evidence" value="ECO:0007669"/>
    <property type="project" value="UniProtKB-SubCell"/>
</dbReference>
<dbReference type="PRINTS" id="PR00344">
    <property type="entry name" value="BCTRLSENSOR"/>
</dbReference>
<reference evidence="17" key="3">
    <citation type="submission" date="2020-04" db="EMBL/GenBank/DDBJ databases">
        <authorList>
            <person name="Tanveer F."/>
            <person name="Xie Y."/>
            <person name="Shinwari Z.K."/>
        </authorList>
    </citation>
    <scope>NUCLEOTIDE SEQUENCE</scope>
    <source>
        <strain evidence="17">MOSEL-ME25</strain>
    </source>
</reference>
<dbReference type="InterPro" id="IPR050351">
    <property type="entry name" value="BphY/WalK/GraS-like"/>
</dbReference>
<keyword evidence="11" id="KW-0902">Two-component regulatory system</keyword>
<feature type="transmembrane region" description="Helical" evidence="14">
    <location>
        <begin position="35"/>
        <end position="55"/>
    </location>
</feature>
<proteinExistence type="predicted"/>
<dbReference type="GeneID" id="77845468"/>
<evidence type="ECO:0000313" key="16">
    <source>
        <dbReference type="EMBL" id="KIH70616.1"/>
    </source>
</evidence>
<dbReference type="GO" id="GO:0005524">
    <property type="term" value="F:ATP binding"/>
    <property type="evidence" value="ECO:0007669"/>
    <property type="project" value="UniProtKB-KW"/>
</dbReference>
<dbReference type="EMBL" id="JXII01000006">
    <property type="protein sequence ID" value="KIH70616.1"/>
    <property type="molecule type" value="Genomic_DNA"/>
</dbReference>
<evidence type="ECO:0000256" key="1">
    <source>
        <dbReference type="ARBA" id="ARBA00000085"/>
    </source>
</evidence>
<dbReference type="GO" id="GO:0004721">
    <property type="term" value="F:phosphoprotein phosphatase activity"/>
    <property type="evidence" value="ECO:0007669"/>
    <property type="project" value="TreeGrafter"/>
</dbReference>
<evidence type="ECO:0000256" key="6">
    <source>
        <dbReference type="ARBA" id="ARBA00022692"/>
    </source>
</evidence>
<dbReference type="OrthoDB" id="9780487at2"/>
<evidence type="ECO:0000256" key="8">
    <source>
        <dbReference type="ARBA" id="ARBA00022777"/>
    </source>
</evidence>
<dbReference type="InterPro" id="IPR036890">
    <property type="entry name" value="HATPase_C_sf"/>
</dbReference>
<dbReference type="Gene3D" id="3.30.565.10">
    <property type="entry name" value="Histidine kinase-like ATPase, C-terminal domain"/>
    <property type="match status" value="1"/>
</dbReference>
<evidence type="ECO:0000256" key="13">
    <source>
        <dbReference type="ARBA" id="ARBA00042987"/>
    </source>
</evidence>
<dbReference type="Proteomes" id="UP000527860">
    <property type="component" value="Unassembled WGS sequence"/>
</dbReference>
<dbReference type="InterPro" id="IPR003594">
    <property type="entry name" value="HATPase_dom"/>
</dbReference>
<keyword evidence="4" id="KW-1003">Cell membrane</keyword>
<evidence type="ECO:0000256" key="14">
    <source>
        <dbReference type="SAM" id="Phobius"/>
    </source>
</evidence>